<comment type="similarity">
    <text evidence="1">Belongs to the complex I 24 kDa subunit family.</text>
</comment>
<dbReference type="Proteomes" id="UP000006286">
    <property type="component" value="Chromosome"/>
</dbReference>
<keyword evidence="3" id="KW-0001">2Fe-2S</keyword>
<dbReference type="InterPro" id="IPR028431">
    <property type="entry name" value="NADP_DH_HndA-like"/>
</dbReference>
<dbReference type="Pfam" id="PF01257">
    <property type="entry name" value="2Fe-2S_thioredx"/>
    <property type="match status" value="1"/>
</dbReference>
<organism evidence="11 12">
    <name type="scientific">Alcanivorax dieselolei (strain DSM 16502 / CGMCC 1.3690 / MCCC 1A00001 / B-5)</name>
    <name type="common">Alloalcanivorax dieselolei</name>
    <dbReference type="NCBI Taxonomy" id="930169"/>
    <lineage>
        <taxon>Bacteria</taxon>
        <taxon>Pseudomonadati</taxon>
        <taxon>Pseudomonadota</taxon>
        <taxon>Gammaproteobacteria</taxon>
        <taxon>Oceanospirillales</taxon>
        <taxon>Alcanivoracaceae</taxon>
        <taxon>Alloalcanivorax</taxon>
    </lineage>
</organism>
<dbReference type="NCBIfam" id="NF004638">
    <property type="entry name" value="PRK05988.1"/>
    <property type="match status" value="1"/>
</dbReference>
<dbReference type="InterPro" id="IPR041921">
    <property type="entry name" value="NuoE_N"/>
</dbReference>
<dbReference type="AlphaFoldDB" id="K0CFW5"/>
<evidence type="ECO:0000313" key="11">
    <source>
        <dbReference type="EMBL" id="AFT71210.1"/>
    </source>
</evidence>
<dbReference type="Gene3D" id="1.10.10.1590">
    <property type="entry name" value="NADH-quinone oxidoreductase subunit E"/>
    <property type="match status" value="1"/>
</dbReference>
<dbReference type="PROSITE" id="PS01099">
    <property type="entry name" value="COMPLEX1_24K"/>
    <property type="match status" value="1"/>
</dbReference>
<dbReference type="GO" id="GO:0051537">
    <property type="term" value="F:2 iron, 2 sulfur cluster binding"/>
    <property type="evidence" value="ECO:0007669"/>
    <property type="project" value="UniProtKB-KW"/>
</dbReference>
<dbReference type="EMBL" id="CP003466">
    <property type="protein sequence ID" value="AFT71210.1"/>
    <property type="molecule type" value="Genomic_DNA"/>
</dbReference>
<evidence type="ECO:0000256" key="4">
    <source>
        <dbReference type="ARBA" id="ARBA00022723"/>
    </source>
</evidence>
<evidence type="ECO:0000256" key="10">
    <source>
        <dbReference type="SAM" id="MobiDB-lite"/>
    </source>
</evidence>
<dbReference type="PANTHER" id="PTHR43342:SF1">
    <property type="entry name" value="BIFURCATING [FEFE] HYDROGENASE GAMMA SUBUNIT"/>
    <property type="match status" value="1"/>
</dbReference>
<dbReference type="PANTHER" id="PTHR43342">
    <property type="entry name" value="NADH-QUINONE OXIDOREDUCTASE, E SUBUNIT"/>
    <property type="match status" value="1"/>
</dbReference>
<dbReference type="KEGG" id="adi:B5T_02942"/>
<dbReference type="PATRIC" id="fig|930169.3.peg.2902"/>
<evidence type="ECO:0000256" key="5">
    <source>
        <dbReference type="ARBA" id="ARBA00023004"/>
    </source>
</evidence>
<dbReference type="SUPFAM" id="SSF52833">
    <property type="entry name" value="Thioredoxin-like"/>
    <property type="match status" value="1"/>
</dbReference>
<accession>K0CFW5</accession>
<evidence type="ECO:0000256" key="6">
    <source>
        <dbReference type="ARBA" id="ARBA00023014"/>
    </source>
</evidence>
<keyword evidence="6" id="KW-0411">Iron-sulfur</keyword>
<name>K0CFW5_ALCDB</name>
<dbReference type="GO" id="GO:0046872">
    <property type="term" value="F:metal ion binding"/>
    <property type="evidence" value="ECO:0007669"/>
    <property type="project" value="UniProtKB-KW"/>
</dbReference>
<dbReference type="CDD" id="cd03081">
    <property type="entry name" value="TRX_Fd_NuoE_FDH_gamma"/>
    <property type="match status" value="1"/>
</dbReference>
<evidence type="ECO:0000256" key="2">
    <source>
        <dbReference type="ARBA" id="ARBA00019898"/>
    </source>
</evidence>
<evidence type="ECO:0000256" key="9">
    <source>
        <dbReference type="ARBA" id="ARBA00034078"/>
    </source>
</evidence>
<dbReference type="OrthoDB" id="9807941at2"/>
<evidence type="ECO:0000256" key="1">
    <source>
        <dbReference type="ARBA" id="ARBA00010643"/>
    </source>
</evidence>
<sequence>MYKHNNHTDQSLSMSTPEERWPPAWTPELIQREVDALKDKPGAMLPILHAIQDRFGYIPDAAVPIIAEAMRHTRAEVHGIIRFYHHFRTHPIGSHVVQVCRAEACQAVGGRRLEAHIRDKLGVDFHQTSDDNVFTLEPVYCLGNCACGPSIRVDDEIHGRVTAARFDQLVDELATTVVEVK</sequence>
<dbReference type="HOGENOM" id="CLU_054362_2_1_6"/>
<protein>
    <recommendedName>
        <fullName evidence="2">NADH-quinone oxidoreductase subunit E</fullName>
    </recommendedName>
    <alternativeName>
        <fullName evidence="7">NADH dehydrogenase I subunit E</fullName>
    </alternativeName>
    <alternativeName>
        <fullName evidence="8">NDH-1 subunit E</fullName>
    </alternativeName>
</protein>
<gene>
    <name evidence="11" type="primary">fdsG</name>
    <name evidence="11" type="ordered locus">B5T_02942</name>
</gene>
<evidence type="ECO:0000313" key="12">
    <source>
        <dbReference type="Proteomes" id="UP000006286"/>
    </source>
</evidence>
<dbReference type="InterPro" id="IPR002023">
    <property type="entry name" value="NuoE-like"/>
</dbReference>
<keyword evidence="5" id="KW-0408">Iron</keyword>
<evidence type="ECO:0000256" key="8">
    <source>
        <dbReference type="ARBA" id="ARBA00032788"/>
    </source>
</evidence>
<dbReference type="GO" id="GO:0016491">
    <property type="term" value="F:oxidoreductase activity"/>
    <property type="evidence" value="ECO:0007669"/>
    <property type="project" value="InterPro"/>
</dbReference>
<evidence type="ECO:0000256" key="7">
    <source>
        <dbReference type="ARBA" id="ARBA00031580"/>
    </source>
</evidence>
<comment type="cofactor">
    <cofactor evidence="9">
        <name>[2Fe-2S] cluster</name>
        <dbReference type="ChEBI" id="CHEBI:190135"/>
    </cofactor>
</comment>
<keyword evidence="4" id="KW-0479">Metal-binding</keyword>
<reference evidence="11 12" key="1">
    <citation type="journal article" date="2012" name="J. Bacteriol.">
        <title>Complete genome sequence of Alcanivorax dieselolei type strain B5.</title>
        <authorList>
            <person name="Lai Q."/>
            <person name="Li W."/>
            <person name="Shao Z."/>
        </authorList>
    </citation>
    <scope>NUCLEOTIDE SEQUENCE [LARGE SCALE GENOMIC DNA]</scope>
    <source>
        <strain evidence="12">DSM 16502 / CGMCC 1.3690 / B-5</strain>
    </source>
</reference>
<feature type="region of interest" description="Disordered" evidence="10">
    <location>
        <begin position="1"/>
        <end position="24"/>
    </location>
</feature>
<keyword evidence="12" id="KW-1185">Reference proteome</keyword>
<dbReference type="eggNOG" id="COG1905">
    <property type="taxonomic scope" value="Bacteria"/>
</dbReference>
<evidence type="ECO:0000256" key="3">
    <source>
        <dbReference type="ARBA" id="ARBA00022714"/>
    </source>
</evidence>
<proteinExistence type="inferred from homology"/>
<dbReference type="InterPro" id="IPR036249">
    <property type="entry name" value="Thioredoxin-like_sf"/>
</dbReference>
<dbReference type="Gene3D" id="3.40.30.10">
    <property type="entry name" value="Glutaredoxin"/>
    <property type="match status" value="1"/>
</dbReference>
<dbReference type="STRING" id="930169.B5T_02942"/>